<feature type="region of interest" description="Disordered" evidence="1">
    <location>
        <begin position="404"/>
        <end position="453"/>
    </location>
</feature>
<accession>A0A8E2E3F2</accession>
<feature type="compositionally biased region" description="Basic residues" evidence="1">
    <location>
        <begin position="31"/>
        <end position="40"/>
    </location>
</feature>
<feature type="compositionally biased region" description="Polar residues" evidence="1">
    <location>
        <begin position="45"/>
        <end position="55"/>
    </location>
</feature>
<dbReference type="AlphaFoldDB" id="A0A8E2E3F2"/>
<reference evidence="2 3" key="1">
    <citation type="journal article" date="2016" name="Nat. Commun.">
        <title>Ectomycorrhizal ecology is imprinted in the genome of the dominant symbiotic fungus Cenococcum geophilum.</title>
        <authorList>
            <consortium name="DOE Joint Genome Institute"/>
            <person name="Peter M."/>
            <person name="Kohler A."/>
            <person name="Ohm R.A."/>
            <person name="Kuo A."/>
            <person name="Krutzmann J."/>
            <person name="Morin E."/>
            <person name="Arend M."/>
            <person name="Barry K.W."/>
            <person name="Binder M."/>
            <person name="Choi C."/>
            <person name="Clum A."/>
            <person name="Copeland A."/>
            <person name="Grisel N."/>
            <person name="Haridas S."/>
            <person name="Kipfer T."/>
            <person name="LaButti K."/>
            <person name="Lindquist E."/>
            <person name="Lipzen A."/>
            <person name="Maire R."/>
            <person name="Meier B."/>
            <person name="Mihaltcheva S."/>
            <person name="Molinier V."/>
            <person name="Murat C."/>
            <person name="Poggeler S."/>
            <person name="Quandt C.A."/>
            <person name="Sperisen C."/>
            <person name="Tritt A."/>
            <person name="Tisserant E."/>
            <person name="Crous P.W."/>
            <person name="Henrissat B."/>
            <person name="Nehls U."/>
            <person name="Egli S."/>
            <person name="Spatafora J.W."/>
            <person name="Grigoriev I.V."/>
            <person name="Martin F.M."/>
        </authorList>
    </citation>
    <scope>NUCLEOTIDE SEQUENCE [LARGE SCALE GENOMIC DNA]</scope>
    <source>
        <strain evidence="2 3">CBS 459.81</strain>
    </source>
</reference>
<feature type="compositionally biased region" description="Basic and acidic residues" evidence="1">
    <location>
        <begin position="67"/>
        <end position="76"/>
    </location>
</feature>
<keyword evidence="3" id="KW-1185">Reference proteome</keyword>
<evidence type="ECO:0000256" key="1">
    <source>
        <dbReference type="SAM" id="MobiDB-lite"/>
    </source>
</evidence>
<feature type="compositionally biased region" description="Basic residues" evidence="1">
    <location>
        <begin position="276"/>
        <end position="285"/>
    </location>
</feature>
<feature type="region of interest" description="Disordered" evidence="1">
    <location>
        <begin position="252"/>
        <end position="285"/>
    </location>
</feature>
<proteinExistence type="predicted"/>
<name>A0A8E2E3F2_9PEZI</name>
<feature type="region of interest" description="Disordered" evidence="1">
    <location>
        <begin position="29"/>
        <end position="99"/>
    </location>
</feature>
<evidence type="ECO:0000313" key="2">
    <source>
        <dbReference type="EMBL" id="OCK76615.1"/>
    </source>
</evidence>
<gene>
    <name evidence="2" type="ORF">K432DRAFT_445910</name>
</gene>
<dbReference type="Proteomes" id="UP000250266">
    <property type="component" value="Unassembled WGS sequence"/>
</dbReference>
<sequence>MPIMLTTGTNYALHRGPITLEAYLRASQRIPSHKPKRSRHYGRDTVSNRSTQDSTGLAKPLWQTSEARPDAERENCIGRPTITTQNSPAQDRHQGGDNVSGFLPTGHKDESVPPMISQSTAVQSDDQSIQIHLIPNEPRQPTHTSTKSTSGFRVRKRKRRLPTNQLVLISATSDYGLDNTALHDVLYSASDDADSIEDSQEPLPRRVKMPSSKVSSHRTARFSSQSRCFKVAKPSTQANVYLAGYRFPQKVARHEREPQKRENGADGFVGSERSIPQKRPKPTFRKTVRGGNLLGLCLVHQKLPLSCFSEGRHTLHLVTSLPEDKSTEISRNPMTQDVPGAGAQKVCSTSYEGLQIRARRTQRQENLELVNINGRGANGMVSPFSRKKLEKLKFDDGVYDRLSSVAAPPMPLSETDSEGTERDENELSETESVYSDEVDDHESLRSQTPVGHIHRHCTSDDNIDILNGGDLEGQSPLGPAVSVHRTATRDFDSHTCRQITSKYDDLLAHPGQASRMKQKGEWNEAGDEIYDDGSSDNAIQNSYPLSGQLTPIRSARTDLYLRQTFSMLQADTPRGLVETALEHSSFAKATQPLVSTKYERCQRPRTSPTCVHRERNSANTDEDVLLDSKSSYWSTPAIGLGLLQIKTWPKMGQLQEIHGAALGSPKLLEFSARSTSHKFGTTLESALKTPTPSIPFIPPPFIREGK</sequence>
<feature type="compositionally biased region" description="Polar residues" evidence="1">
    <location>
        <begin position="139"/>
        <end position="151"/>
    </location>
</feature>
<evidence type="ECO:0000313" key="3">
    <source>
        <dbReference type="Proteomes" id="UP000250266"/>
    </source>
</evidence>
<protein>
    <submittedName>
        <fullName evidence="2">Uncharacterized protein</fullName>
    </submittedName>
</protein>
<dbReference type="EMBL" id="KV745195">
    <property type="protein sequence ID" value="OCK76615.1"/>
    <property type="molecule type" value="Genomic_DNA"/>
</dbReference>
<feature type="compositionally biased region" description="Acidic residues" evidence="1">
    <location>
        <begin position="415"/>
        <end position="440"/>
    </location>
</feature>
<feature type="region of interest" description="Disordered" evidence="1">
    <location>
        <begin position="137"/>
        <end position="157"/>
    </location>
</feature>
<organism evidence="2 3">
    <name type="scientific">Lepidopterella palustris CBS 459.81</name>
    <dbReference type="NCBI Taxonomy" id="1314670"/>
    <lineage>
        <taxon>Eukaryota</taxon>
        <taxon>Fungi</taxon>
        <taxon>Dikarya</taxon>
        <taxon>Ascomycota</taxon>
        <taxon>Pezizomycotina</taxon>
        <taxon>Dothideomycetes</taxon>
        <taxon>Pleosporomycetidae</taxon>
        <taxon>Mytilinidiales</taxon>
        <taxon>Argynnaceae</taxon>
        <taxon>Lepidopterella</taxon>
    </lineage>
</organism>
<feature type="region of interest" description="Disordered" evidence="1">
    <location>
        <begin position="191"/>
        <end position="219"/>
    </location>
</feature>
<feature type="compositionally biased region" description="Acidic residues" evidence="1">
    <location>
        <begin position="191"/>
        <end position="200"/>
    </location>
</feature>
<feature type="compositionally biased region" description="Basic and acidic residues" evidence="1">
    <location>
        <begin position="252"/>
        <end position="264"/>
    </location>
</feature>